<dbReference type="NCBIfam" id="TIGR01981">
    <property type="entry name" value="sufD"/>
    <property type="match status" value="1"/>
</dbReference>
<proteinExistence type="inferred from homology"/>
<organism evidence="4 5">
    <name type="scientific">Candidatus Thermokryptus mobilis</name>
    <dbReference type="NCBI Taxonomy" id="1643428"/>
    <lineage>
        <taxon>Bacteria</taxon>
        <taxon>Pseudomonadati</taxon>
        <taxon>Candidatus Kryptoniota</taxon>
        <taxon>Candidatus Thermokryptus</taxon>
    </lineage>
</organism>
<dbReference type="InterPro" id="IPR000825">
    <property type="entry name" value="SUF_FeS_clus_asmbl_SufBD_core"/>
</dbReference>
<dbReference type="STRING" id="1643428.GCA_001442855_00999"/>
<evidence type="ECO:0000313" key="5">
    <source>
        <dbReference type="Proteomes" id="UP000320623"/>
    </source>
</evidence>
<feature type="domain" description="SUF system FeS cluster assembly SufBD core" evidence="2">
    <location>
        <begin position="165"/>
        <end position="396"/>
    </location>
</feature>
<evidence type="ECO:0000256" key="1">
    <source>
        <dbReference type="ARBA" id="ARBA00043967"/>
    </source>
</evidence>
<gene>
    <name evidence="4" type="ORF">JGI1_01023</name>
</gene>
<keyword evidence="5" id="KW-1185">Reference proteome</keyword>
<dbReference type="OrthoDB" id="9803529at2"/>
<protein>
    <submittedName>
        <fullName evidence="4">Fe-S cluster assembly protein SufD</fullName>
    </submittedName>
</protein>
<dbReference type="InterPro" id="IPR045595">
    <property type="entry name" value="SufBD_N"/>
</dbReference>
<dbReference type="GO" id="GO:0016226">
    <property type="term" value="P:iron-sulfur cluster assembly"/>
    <property type="evidence" value="ECO:0007669"/>
    <property type="project" value="InterPro"/>
</dbReference>
<dbReference type="SUPFAM" id="SSF101960">
    <property type="entry name" value="Stabilizer of iron transporter SufD"/>
    <property type="match status" value="1"/>
</dbReference>
<dbReference type="Pfam" id="PF01458">
    <property type="entry name" value="SUFBD_core"/>
    <property type="match status" value="1"/>
</dbReference>
<evidence type="ECO:0000259" key="3">
    <source>
        <dbReference type="Pfam" id="PF19295"/>
    </source>
</evidence>
<dbReference type="InterPro" id="IPR037284">
    <property type="entry name" value="SUF_FeS_clus_asmbl_SufBD_sf"/>
</dbReference>
<sequence>MSEITLPNCLSTETIDKISHTRSEPEWLIEKRIQALEVFDSLDLPESKYTKIKRFNPEILNPFAQGETSKVMFNIDKLDIFILQANTSIRYRVSKSLSNKIVLLPLADALKEYEELIREKIFSRFKFEKNKFTALHLALLNAGVFIYIPDDIELDQPIYIINEVQTENAGIFSHNLIIVGKNSRITIVEENHCCLGDEYAFASNVSEIFSGEGSYVNFISINNLAFGIYNYIERIFNPDKDSKINLISNWLGGKYTIARHEGILENPGSEFRDIQIAFAGGNQHFDLTSYAQHISPYTKSNVVMRGVAKDKARLVFYGLVDIEKDAHDSDSYLSEHAMLLNPGARANAIPSLQIKNANVRAGHGATVGQIDEEQIFYLMTRGLNESEARKAIVEGFLLPAFDEIRIDFVRERIQTMIHQKWDSQK</sequence>
<dbReference type="PANTHER" id="PTHR30508">
    <property type="entry name" value="FES CLUSTER ASSEMBLY PROTEIN SUF"/>
    <property type="match status" value="1"/>
</dbReference>
<evidence type="ECO:0000259" key="2">
    <source>
        <dbReference type="Pfam" id="PF01458"/>
    </source>
</evidence>
<dbReference type="AlphaFoldDB" id="A0A0S4N3B5"/>
<name>A0A0S4N3B5_9BACT</name>
<dbReference type="InterPro" id="IPR055346">
    <property type="entry name" value="Fe-S_cluster_assembly_SufBD"/>
</dbReference>
<dbReference type="Proteomes" id="UP000320623">
    <property type="component" value="Unassembled WGS sequence"/>
</dbReference>
<dbReference type="InterPro" id="IPR011542">
    <property type="entry name" value="SUF_FeS_clus_asmbl_SufD"/>
</dbReference>
<evidence type="ECO:0000313" key="4">
    <source>
        <dbReference type="EMBL" id="CUU04607.1"/>
    </source>
</evidence>
<accession>A0A0S4N3B5</accession>
<dbReference type="Pfam" id="PF19295">
    <property type="entry name" value="SufBD_N"/>
    <property type="match status" value="1"/>
</dbReference>
<reference evidence="5" key="1">
    <citation type="submission" date="2015-11" db="EMBL/GenBank/DDBJ databases">
        <authorList>
            <person name="Varghese N."/>
        </authorList>
    </citation>
    <scope>NUCLEOTIDE SEQUENCE [LARGE SCALE GENOMIC DNA]</scope>
</reference>
<dbReference type="EMBL" id="FAOO01000006">
    <property type="protein sequence ID" value="CUU04607.1"/>
    <property type="molecule type" value="Genomic_DNA"/>
</dbReference>
<feature type="domain" description="SUF system FeS cluster assembly SufBD N-terminal" evidence="3">
    <location>
        <begin position="80"/>
        <end position="160"/>
    </location>
</feature>
<dbReference type="RefSeq" id="WP_140944783.1">
    <property type="nucleotide sequence ID" value="NZ_FAOO01000006.1"/>
</dbReference>
<comment type="similarity">
    <text evidence="1">Belongs to the iron-sulfur cluster assembly SufBD family.</text>
</comment>
<dbReference type="PANTHER" id="PTHR30508:SF1">
    <property type="entry name" value="UPF0051 PROTEIN ABCI8, CHLOROPLASTIC-RELATED"/>
    <property type="match status" value="1"/>
</dbReference>